<dbReference type="AlphaFoldDB" id="A0AAF0E8M9"/>
<organism evidence="1 2">
    <name type="scientific">Malassezia caprae</name>
    <dbReference type="NCBI Taxonomy" id="1381934"/>
    <lineage>
        <taxon>Eukaryota</taxon>
        <taxon>Fungi</taxon>
        <taxon>Dikarya</taxon>
        <taxon>Basidiomycota</taxon>
        <taxon>Ustilaginomycotina</taxon>
        <taxon>Malasseziomycetes</taxon>
        <taxon>Malasseziales</taxon>
        <taxon>Malasseziaceae</taxon>
        <taxon>Malassezia</taxon>
    </lineage>
</organism>
<gene>
    <name evidence="1" type="ORF">MCAP1_000349</name>
</gene>
<sequence>MHSPLATYDGSTGAYIAEDGTIVHVSWSETPIVCTELGPLPPSVYARTSDHLPTLVAVNASTWLASGDTNTL</sequence>
<name>A0AAF0E8M9_9BASI</name>
<proteinExistence type="predicted"/>
<dbReference type="EMBL" id="CP119908">
    <property type="protein sequence ID" value="WFD18137.1"/>
    <property type="molecule type" value="Genomic_DNA"/>
</dbReference>
<reference evidence="1" key="1">
    <citation type="submission" date="2023-03" db="EMBL/GenBank/DDBJ databases">
        <title>Mating type loci evolution in Malassezia.</title>
        <authorList>
            <person name="Coelho M.A."/>
        </authorList>
    </citation>
    <scope>NUCLEOTIDE SEQUENCE</scope>
    <source>
        <strain evidence="1">CBS 10434</strain>
    </source>
</reference>
<dbReference type="Proteomes" id="UP001220961">
    <property type="component" value="Chromosome 1"/>
</dbReference>
<accession>A0AAF0E8M9</accession>
<feature type="non-terminal residue" evidence="1">
    <location>
        <position position="72"/>
    </location>
</feature>
<evidence type="ECO:0000313" key="1">
    <source>
        <dbReference type="EMBL" id="WFD18137.1"/>
    </source>
</evidence>
<keyword evidence="2" id="KW-1185">Reference proteome</keyword>
<protein>
    <submittedName>
        <fullName evidence="1">Uncharacterized protein</fullName>
    </submittedName>
</protein>
<evidence type="ECO:0000313" key="2">
    <source>
        <dbReference type="Proteomes" id="UP001220961"/>
    </source>
</evidence>